<comment type="caution">
    <text evidence="2">The sequence shown here is derived from an EMBL/GenBank/DDBJ whole genome shotgun (WGS) entry which is preliminary data.</text>
</comment>
<sequence>MWVSDRGPSSAQDGQAELHWRPWKDLGVLPPASAARGIPPARQGKRAYQSGFRALKARRFKDHPAQPTFLTRKISVTPRERWRLPQNQPAFGSARVTQGGLPAG</sequence>
<gene>
    <name evidence="2" type="ORF">NDU88_004551</name>
</gene>
<keyword evidence="3" id="KW-1185">Reference proteome</keyword>
<proteinExistence type="predicted"/>
<evidence type="ECO:0000313" key="3">
    <source>
        <dbReference type="Proteomes" id="UP001066276"/>
    </source>
</evidence>
<protein>
    <submittedName>
        <fullName evidence="2">Uncharacterized protein</fullName>
    </submittedName>
</protein>
<evidence type="ECO:0000256" key="1">
    <source>
        <dbReference type="SAM" id="MobiDB-lite"/>
    </source>
</evidence>
<feature type="region of interest" description="Disordered" evidence="1">
    <location>
        <begin position="85"/>
        <end position="104"/>
    </location>
</feature>
<name>A0AAV7N1S2_PLEWA</name>
<accession>A0AAV7N1S2</accession>
<organism evidence="2 3">
    <name type="scientific">Pleurodeles waltl</name>
    <name type="common">Iberian ribbed newt</name>
    <dbReference type="NCBI Taxonomy" id="8319"/>
    <lineage>
        <taxon>Eukaryota</taxon>
        <taxon>Metazoa</taxon>
        <taxon>Chordata</taxon>
        <taxon>Craniata</taxon>
        <taxon>Vertebrata</taxon>
        <taxon>Euteleostomi</taxon>
        <taxon>Amphibia</taxon>
        <taxon>Batrachia</taxon>
        <taxon>Caudata</taxon>
        <taxon>Salamandroidea</taxon>
        <taxon>Salamandridae</taxon>
        <taxon>Pleurodelinae</taxon>
        <taxon>Pleurodeles</taxon>
    </lineage>
</organism>
<dbReference type="Proteomes" id="UP001066276">
    <property type="component" value="Chromosome 9"/>
</dbReference>
<evidence type="ECO:0000313" key="2">
    <source>
        <dbReference type="EMBL" id="KAJ1107158.1"/>
    </source>
</evidence>
<dbReference type="AlphaFoldDB" id="A0AAV7N1S2"/>
<reference evidence="2" key="1">
    <citation type="journal article" date="2022" name="bioRxiv">
        <title>Sequencing and chromosome-scale assembly of the giantPleurodeles waltlgenome.</title>
        <authorList>
            <person name="Brown T."/>
            <person name="Elewa A."/>
            <person name="Iarovenko S."/>
            <person name="Subramanian E."/>
            <person name="Araus A.J."/>
            <person name="Petzold A."/>
            <person name="Susuki M."/>
            <person name="Suzuki K.-i.T."/>
            <person name="Hayashi T."/>
            <person name="Toyoda A."/>
            <person name="Oliveira C."/>
            <person name="Osipova E."/>
            <person name="Leigh N.D."/>
            <person name="Simon A."/>
            <person name="Yun M.H."/>
        </authorList>
    </citation>
    <scope>NUCLEOTIDE SEQUENCE</scope>
    <source>
        <strain evidence="2">20211129_DDA</strain>
        <tissue evidence="2">Liver</tissue>
    </source>
</reference>
<dbReference type="EMBL" id="JANPWB010000013">
    <property type="protein sequence ID" value="KAJ1107158.1"/>
    <property type="molecule type" value="Genomic_DNA"/>
</dbReference>